<dbReference type="eggNOG" id="ENOG502SYBW">
    <property type="taxonomic scope" value="Eukaryota"/>
</dbReference>
<dbReference type="InParanoid" id="K5W512"/>
<reference evidence="2" key="1">
    <citation type="journal article" date="2012" name="Proc. Natl. Acad. Sci. U.S.A.">
        <title>Genome sequence of the button mushroom Agaricus bisporus reveals mechanisms governing adaptation to a humic-rich ecological niche.</title>
        <authorList>
            <person name="Morin E."/>
            <person name="Kohler A."/>
            <person name="Baker A.R."/>
            <person name="Foulongne-Oriol M."/>
            <person name="Lombard V."/>
            <person name="Nagy L.G."/>
            <person name="Ohm R.A."/>
            <person name="Patyshakuliyeva A."/>
            <person name="Brun A."/>
            <person name="Aerts A.L."/>
            <person name="Bailey A.M."/>
            <person name="Billette C."/>
            <person name="Coutinho P.M."/>
            <person name="Deakin G."/>
            <person name="Doddapaneni H."/>
            <person name="Floudas D."/>
            <person name="Grimwood J."/>
            <person name="Hilden K."/>
            <person name="Kuees U."/>
            <person name="LaButti K.M."/>
            <person name="Lapidus A."/>
            <person name="Lindquist E.A."/>
            <person name="Lucas S.M."/>
            <person name="Murat C."/>
            <person name="Riley R.W."/>
            <person name="Salamov A.A."/>
            <person name="Schmutz J."/>
            <person name="Subramanian V."/>
            <person name="Woesten H.A.B."/>
            <person name="Xu J."/>
            <person name="Eastwood D.C."/>
            <person name="Foster G.D."/>
            <person name="Sonnenberg A.S."/>
            <person name="Cullen D."/>
            <person name="de Vries R.P."/>
            <person name="Lundell T."/>
            <person name="Hibbett D.S."/>
            <person name="Henrissat B."/>
            <person name="Burton K.S."/>
            <person name="Kerrigan R.W."/>
            <person name="Challen M.P."/>
            <person name="Grigoriev I.V."/>
            <person name="Martin F."/>
        </authorList>
    </citation>
    <scope>NUCLEOTIDE SEQUENCE [LARGE SCALE GENOMIC DNA]</scope>
    <source>
        <strain evidence="2">JB137-S8 / ATCC MYA-4627 / FGSC 10392</strain>
    </source>
</reference>
<protein>
    <submittedName>
        <fullName evidence="1">Uncharacterized protein</fullName>
    </submittedName>
</protein>
<keyword evidence="2" id="KW-1185">Reference proteome</keyword>
<organism evidence="1 2">
    <name type="scientific">Agaricus bisporus var. burnettii (strain JB137-S8 / ATCC MYA-4627 / FGSC 10392)</name>
    <name type="common">White button mushroom</name>
    <dbReference type="NCBI Taxonomy" id="597362"/>
    <lineage>
        <taxon>Eukaryota</taxon>
        <taxon>Fungi</taxon>
        <taxon>Dikarya</taxon>
        <taxon>Basidiomycota</taxon>
        <taxon>Agaricomycotina</taxon>
        <taxon>Agaricomycetes</taxon>
        <taxon>Agaricomycetidae</taxon>
        <taxon>Agaricales</taxon>
        <taxon>Agaricineae</taxon>
        <taxon>Agaricaceae</taxon>
        <taxon>Agaricus</taxon>
    </lineage>
</organism>
<sequence>QILHRLRIEFALVSSSIKTVFTKAPKDFPYMFAMLRRIIGIDENVVKINGSANVEQVLKNVVHEALESGGRIGESERHNQPFKGTIASTESSFPFVTISNADEMIGMPEVNFGIDASFAGRVEEIGNKW</sequence>
<name>K5W512_AGABU</name>
<accession>K5W512</accession>
<gene>
    <name evidence="1" type="ORF">AGABI1DRAFT_36203</name>
</gene>
<dbReference type="Proteomes" id="UP000008493">
    <property type="component" value="Unassembled WGS sequence"/>
</dbReference>
<dbReference type="GeneID" id="18829179"/>
<proteinExistence type="predicted"/>
<evidence type="ECO:0000313" key="2">
    <source>
        <dbReference type="Proteomes" id="UP000008493"/>
    </source>
</evidence>
<feature type="non-terminal residue" evidence="1">
    <location>
        <position position="1"/>
    </location>
</feature>
<dbReference type="RefSeq" id="XP_007327157.1">
    <property type="nucleotide sequence ID" value="XM_007327095.1"/>
</dbReference>
<dbReference type="EMBL" id="JH971387">
    <property type="protein sequence ID" value="EKM81899.1"/>
    <property type="molecule type" value="Genomic_DNA"/>
</dbReference>
<evidence type="ECO:0000313" key="1">
    <source>
        <dbReference type="EMBL" id="EKM81899.1"/>
    </source>
</evidence>
<dbReference type="HOGENOM" id="CLU_143913_0_0_1"/>
<dbReference type="OMA" id="ERCWSVR"/>
<dbReference type="AlphaFoldDB" id="K5W512"/>
<dbReference type="OrthoDB" id="3046524at2759"/>
<dbReference type="KEGG" id="abp:AGABI1DRAFT36203"/>